<dbReference type="Proteomes" id="UP000261222">
    <property type="component" value="Unassembled WGS sequence"/>
</dbReference>
<evidence type="ECO:0008006" key="3">
    <source>
        <dbReference type="Google" id="ProtNLM"/>
    </source>
</evidence>
<dbReference type="InterPro" id="IPR054305">
    <property type="entry name" value="SwaI"/>
</dbReference>
<dbReference type="Pfam" id="PF22081">
    <property type="entry name" value="SwaI-like"/>
    <property type="match status" value="1"/>
</dbReference>
<dbReference type="AlphaFoldDB" id="A0A3E5A4N5"/>
<protein>
    <recommendedName>
        <fullName evidence="3">Restriction endonuclease</fullName>
    </recommendedName>
</protein>
<evidence type="ECO:0000313" key="1">
    <source>
        <dbReference type="EMBL" id="RGN03432.1"/>
    </source>
</evidence>
<accession>A0A3E5A4N5</accession>
<reference evidence="1 2" key="1">
    <citation type="submission" date="2018-08" db="EMBL/GenBank/DDBJ databases">
        <title>A genome reference for cultivated species of the human gut microbiota.</title>
        <authorList>
            <person name="Zou Y."/>
            <person name="Xue W."/>
            <person name="Luo G."/>
        </authorList>
    </citation>
    <scope>NUCLEOTIDE SEQUENCE [LARGE SCALE GENOMIC DNA]</scope>
    <source>
        <strain evidence="1 2">OM06-11AA</strain>
    </source>
</reference>
<name>A0A3E5A4N5_9FIRM</name>
<evidence type="ECO:0000313" key="2">
    <source>
        <dbReference type="Proteomes" id="UP000261222"/>
    </source>
</evidence>
<dbReference type="RefSeq" id="WP_117739466.1">
    <property type="nucleotide sequence ID" value="NZ_QSUB01000006.1"/>
</dbReference>
<proteinExistence type="predicted"/>
<gene>
    <name evidence="1" type="ORF">DXB81_13525</name>
</gene>
<sequence length="238" mass="28184">MNEQLLENLIKQDIESIFTQILIKHNYIFPISAKSRSGAEISDYLEDGFVEYITKNPHERIYNPKGAPKGATKNPYDFCFNYKHPESGFDDLIWGDIKATKFSYADSNPDLGTPEKIIKFIMDGHFYLLFVFLEYEATEDNQTKFLAFEDGRYVHCQFLKDIHHSVRINPKPQFQVNIHEPEEYRTRDEFLKLFYTKYKESIDRNIAKQEAKKADLDSRFDSMLQRLKTYNDKINHDH</sequence>
<comment type="caution">
    <text evidence="1">The sequence shown here is derived from an EMBL/GenBank/DDBJ whole genome shotgun (WGS) entry which is preliminary data.</text>
</comment>
<dbReference type="EMBL" id="QSUB01000006">
    <property type="protein sequence ID" value="RGN03432.1"/>
    <property type="molecule type" value="Genomic_DNA"/>
</dbReference>
<organism evidence="1 2">
    <name type="scientific">Blautia obeum</name>
    <dbReference type="NCBI Taxonomy" id="40520"/>
    <lineage>
        <taxon>Bacteria</taxon>
        <taxon>Bacillati</taxon>
        <taxon>Bacillota</taxon>
        <taxon>Clostridia</taxon>
        <taxon>Lachnospirales</taxon>
        <taxon>Lachnospiraceae</taxon>
        <taxon>Blautia</taxon>
    </lineage>
</organism>